<organism evidence="3">
    <name type="scientific">marine sediment metagenome</name>
    <dbReference type="NCBI Taxonomy" id="412755"/>
    <lineage>
        <taxon>unclassified sequences</taxon>
        <taxon>metagenomes</taxon>
        <taxon>ecological metagenomes</taxon>
    </lineage>
</organism>
<evidence type="ECO:0000313" key="3">
    <source>
        <dbReference type="EMBL" id="GAF68138.1"/>
    </source>
</evidence>
<reference evidence="3" key="1">
    <citation type="journal article" date="2014" name="Front. Microbiol.">
        <title>High frequency of phylogenetically diverse reductive dehalogenase-homologous genes in deep subseafloor sedimentary metagenomes.</title>
        <authorList>
            <person name="Kawai M."/>
            <person name="Futagami T."/>
            <person name="Toyoda A."/>
            <person name="Takaki Y."/>
            <person name="Nishi S."/>
            <person name="Hori S."/>
            <person name="Arai W."/>
            <person name="Tsubouchi T."/>
            <person name="Morono Y."/>
            <person name="Uchiyama I."/>
            <person name="Ito T."/>
            <person name="Fujiyama A."/>
            <person name="Inagaki F."/>
            <person name="Takami H."/>
        </authorList>
    </citation>
    <scope>NUCLEOTIDE SEQUENCE</scope>
    <source>
        <strain evidence="3">Expedition CK06-06</strain>
    </source>
</reference>
<feature type="domain" description="Terminase large subunit gp17-like C-terminal" evidence="2">
    <location>
        <begin position="64"/>
        <end position="205"/>
    </location>
</feature>
<dbReference type="InterPro" id="IPR035421">
    <property type="entry name" value="Terminase_6C"/>
</dbReference>
<proteinExistence type="predicted"/>
<dbReference type="EMBL" id="BARS01008937">
    <property type="protein sequence ID" value="GAF68138.1"/>
    <property type="molecule type" value="Genomic_DNA"/>
</dbReference>
<gene>
    <name evidence="3" type="ORF">S01H1_16926</name>
</gene>
<dbReference type="AlphaFoldDB" id="X0RH96"/>
<feature type="non-terminal residue" evidence="3">
    <location>
        <position position="1"/>
    </location>
</feature>
<dbReference type="Pfam" id="PF17289">
    <property type="entry name" value="Terminase_6C"/>
    <property type="match status" value="1"/>
</dbReference>
<protein>
    <recommendedName>
        <fullName evidence="2">Terminase large subunit gp17-like C-terminal domain-containing protein</fullName>
    </recommendedName>
</protein>
<sequence>TFDNPHLPAEVLASLRANFEGTRRGLQELYGEILEDSDRFLWSLDTIAKNRVRNMPELVRIVVSIDPAVTAHAGSDETGIVVAGVDADGEGYILEDATMKGAPHEWASRAIQLYKVHSADCIVAEVNNGGDLVESVLRGVDRNIAYKCVRATRGKVLRAEPIAALYEKDRVHHVGIFDKLENQMCGWQPGQPSPDRIDALVWALTDLMLDPTPVVGPLSAYI</sequence>
<name>X0RH96_9ZZZZ</name>
<accession>X0RH96</accession>
<evidence type="ECO:0000256" key="1">
    <source>
        <dbReference type="ARBA" id="ARBA00022612"/>
    </source>
</evidence>
<comment type="caution">
    <text evidence="3">The sequence shown here is derived from an EMBL/GenBank/DDBJ whole genome shotgun (WGS) entry which is preliminary data.</text>
</comment>
<keyword evidence="1" id="KW-1188">Viral release from host cell</keyword>
<evidence type="ECO:0000259" key="2">
    <source>
        <dbReference type="Pfam" id="PF17289"/>
    </source>
</evidence>
<dbReference type="Gene3D" id="3.30.420.240">
    <property type="match status" value="1"/>
</dbReference>